<protein>
    <recommendedName>
        <fullName evidence="2">Plasmid pRiA4b Orf3-like domain-containing protein</fullName>
    </recommendedName>
</protein>
<proteinExistence type="predicted"/>
<evidence type="ECO:0000256" key="1">
    <source>
        <dbReference type="SAM" id="MobiDB-lite"/>
    </source>
</evidence>
<dbReference type="InterPro" id="IPR024047">
    <property type="entry name" value="MM3350-like_sf"/>
</dbReference>
<gene>
    <name evidence="3" type="ORF">FISHEDRAFT_77192</name>
</gene>
<evidence type="ECO:0000313" key="3">
    <source>
        <dbReference type="EMBL" id="KIY44783.1"/>
    </source>
</evidence>
<feature type="domain" description="Plasmid pRiA4b Orf3-like" evidence="2">
    <location>
        <begin position="74"/>
        <end position="261"/>
    </location>
</feature>
<evidence type="ECO:0000313" key="4">
    <source>
        <dbReference type="Proteomes" id="UP000054144"/>
    </source>
</evidence>
<accession>A0A0D7A1T3</accession>
<dbReference type="Pfam" id="PF07929">
    <property type="entry name" value="PRiA4_ORF3"/>
    <property type="match status" value="1"/>
</dbReference>
<dbReference type="OrthoDB" id="2940229at2759"/>
<dbReference type="Gene3D" id="3.10.290.30">
    <property type="entry name" value="MM3350-like"/>
    <property type="match status" value="1"/>
</dbReference>
<feature type="region of interest" description="Disordered" evidence="1">
    <location>
        <begin position="1"/>
        <end position="57"/>
    </location>
</feature>
<dbReference type="SUPFAM" id="SSF159941">
    <property type="entry name" value="MM3350-like"/>
    <property type="match status" value="2"/>
</dbReference>
<dbReference type="Proteomes" id="UP000054144">
    <property type="component" value="Unassembled WGS sequence"/>
</dbReference>
<organism evidence="3 4">
    <name type="scientific">Fistulina hepatica ATCC 64428</name>
    <dbReference type="NCBI Taxonomy" id="1128425"/>
    <lineage>
        <taxon>Eukaryota</taxon>
        <taxon>Fungi</taxon>
        <taxon>Dikarya</taxon>
        <taxon>Basidiomycota</taxon>
        <taxon>Agaricomycotina</taxon>
        <taxon>Agaricomycetes</taxon>
        <taxon>Agaricomycetidae</taxon>
        <taxon>Agaricales</taxon>
        <taxon>Fistulinaceae</taxon>
        <taxon>Fistulina</taxon>
    </lineage>
</organism>
<dbReference type="EMBL" id="KN882065">
    <property type="protein sequence ID" value="KIY44783.1"/>
    <property type="molecule type" value="Genomic_DNA"/>
</dbReference>
<sequence length="388" mass="44819">MFPSHKRPLEDVSDDPEREIHSDDVMLATKRARRLPEPETESESDEEGRTTNAQLPPPANMHIELRFQLYNFKGVHRIVRVPMNYTFAHLHLLNQFIFGWSGCHAHRFEVWSDIELYSGNYKSGHIKKMGTRPLPRDDLDDDEKFYQLDFRRWENAAIYDVAPRGCRKHSNRNRPTYNSCKEIDETELTIGQVWSYSVLKNASKGLCTNKAVGVTYEYDFGSNWIVHITLDKEYGFYKAAPPTNWPVFMTCKGAPPIEDTDEEINETEAHKKTIPARFYEADAFSHFIMGRLRSCAGHKSLEVEWSLGGNELEQFLKERGKTDPVKTTQLPRPNNADEAHKMICNNRDARAQAFEDLEVWGQKYLARKAAARAVVDHVNPSDDIDQRI</sequence>
<keyword evidence="4" id="KW-1185">Reference proteome</keyword>
<reference evidence="3 4" key="1">
    <citation type="journal article" date="2015" name="Fungal Genet. Biol.">
        <title>Evolution of novel wood decay mechanisms in Agaricales revealed by the genome sequences of Fistulina hepatica and Cylindrobasidium torrendii.</title>
        <authorList>
            <person name="Floudas D."/>
            <person name="Held B.W."/>
            <person name="Riley R."/>
            <person name="Nagy L.G."/>
            <person name="Koehler G."/>
            <person name="Ransdell A.S."/>
            <person name="Younus H."/>
            <person name="Chow J."/>
            <person name="Chiniquy J."/>
            <person name="Lipzen A."/>
            <person name="Tritt A."/>
            <person name="Sun H."/>
            <person name="Haridas S."/>
            <person name="LaButti K."/>
            <person name="Ohm R.A."/>
            <person name="Kues U."/>
            <person name="Blanchette R.A."/>
            <person name="Grigoriev I.V."/>
            <person name="Minto R.E."/>
            <person name="Hibbett D.S."/>
        </authorList>
    </citation>
    <scope>NUCLEOTIDE SEQUENCE [LARGE SCALE GENOMIC DNA]</scope>
    <source>
        <strain evidence="3 4">ATCC 64428</strain>
    </source>
</reference>
<evidence type="ECO:0000259" key="2">
    <source>
        <dbReference type="Pfam" id="PF07929"/>
    </source>
</evidence>
<dbReference type="InterPro" id="IPR012912">
    <property type="entry name" value="Plasmid_pRiA4b_Orf3-like"/>
</dbReference>
<name>A0A0D7A1T3_9AGAR</name>
<dbReference type="AlphaFoldDB" id="A0A0D7A1T3"/>